<evidence type="ECO:0000256" key="1">
    <source>
        <dbReference type="SAM" id="MobiDB-lite"/>
    </source>
</evidence>
<feature type="domain" description="STPR" evidence="2">
    <location>
        <begin position="25"/>
        <end position="81"/>
    </location>
</feature>
<evidence type="ECO:0000313" key="4">
    <source>
        <dbReference type="Proteomes" id="UP000499080"/>
    </source>
</evidence>
<gene>
    <name evidence="3" type="ORF">AVEN_16908_1</name>
</gene>
<keyword evidence="4" id="KW-1185">Reference proteome</keyword>
<protein>
    <recommendedName>
        <fullName evidence="2">STPR domain-containing protein</fullName>
    </recommendedName>
</protein>
<feature type="compositionally biased region" description="Basic and acidic residues" evidence="1">
    <location>
        <begin position="28"/>
        <end position="42"/>
    </location>
</feature>
<dbReference type="Proteomes" id="UP000499080">
    <property type="component" value="Unassembled WGS sequence"/>
</dbReference>
<accession>A0A4Y2JBG3</accession>
<evidence type="ECO:0000259" key="2">
    <source>
        <dbReference type="Pfam" id="PF21107"/>
    </source>
</evidence>
<evidence type="ECO:0000313" key="3">
    <source>
        <dbReference type="EMBL" id="GBM86562.1"/>
    </source>
</evidence>
<comment type="caution">
    <text evidence="3">The sequence shown here is derived from an EMBL/GenBank/DDBJ whole genome shotgun (WGS) entry which is preliminary data.</text>
</comment>
<dbReference type="AlphaFoldDB" id="A0A4Y2JBG3"/>
<name>A0A4Y2JBG3_ARAVE</name>
<reference evidence="3 4" key="1">
    <citation type="journal article" date="2019" name="Sci. Rep.">
        <title>Orb-weaving spider Araneus ventricosus genome elucidates the spidroin gene catalogue.</title>
        <authorList>
            <person name="Kono N."/>
            <person name="Nakamura H."/>
            <person name="Ohtoshi R."/>
            <person name="Moran D.A.P."/>
            <person name="Shinohara A."/>
            <person name="Yoshida Y."/>
            <person name="Fujiwara M."/>
            <person name="Mori M."/>
            <person name="Tomita M."/>
            <person name="Arakawa K."/>
        </authorList>
    </citation>
    <scope>NUCLEOTIDE SEQUENCE [LARGE SCALE GENOMIC DNA]</scope>
</reference>
<proteinExistence type="predicted"/>
<organism evidence="3 4">
    <name type="scientific">Araneus ventricosus</name>
    <name type="common">Orbweaver spider</name>
    <name type="synonym">Epeira ventricosa</name>
    <dbReference type="NCBI Taxonomy" id="182803"/>
    <lineage>
        <taxon>Eukaryota</taxon>
        <taxon>Metazoa</taxon>
        <taxon>Ecdysozoa</taxon>
        <taxon>Arthropoda</taxon>
        <taxon>Chelicerata</taxon>
        <taxon>Arachnida</taxon>
        <taxon>Araneae</taxon>
        <taxon>Araneomorphae</taxon>
        <taxon>Entelegynae</taxon>
        <taxon>Araneoidea</taxon>
        <taxon>Araneidae</taxon>
        <taxon>Araneus</taxon>
    </lineage>
</organism>
<sequence length="136" mass="15788">MLPVDSMQLGHVKEELLKLTKKEIMAQRSLDRRAEETEEKINSRLSGMAQRGHERRAEETEGQRNSRLSAMVQHARDRRLNVITIRYKLFMQLELIFTLNLSRRECWVCVSLPHFSLPGNDALFDIARATPGHVCM</sequence>
<feature type="compositionally biased region" description="Basic and acidic residues" evidence="1">
    <location>
        <begin position="51"/>
        <end position="64"/>
    </location>
</feature>
<feature type="region of interest" description="Disordered" evidence="1">
    <location>
        <begin position="28"/>
        <end position="70"/>
    </location>
</feature>
<dbReference type="InterPro" id="IPR048998">
    <property type="entry name" value="STPR"/>
</dbReference>
<dbReference type="Pfam" id="PF21107">
    <property type="entry name" value="STPRs"/>
    <property type="match status" value="1"/>
</dbReference>
<dbReference type="EMBL" id="BGPR01003323">
    <property type="protein sequence ID" value="GBM86562.1"/>
    <property type="molecule type" value="Genomic_DNA"/>
</dbReference>